<dbReference type="Gene3D" id="3.30.870.30">
    <property type="entry name" value="MITD, C-terminal phospholipase D-like domain"/>
    <property type="match status" value="1"/>
</dbReference>
<dbReference type="InterPro" id="IPR052817">
    <property type="entry name" value="MIT_domain_contain_protein1"/>
</dbReference>
<sequence>MSLQTTAGNILQRAVDLDGKKRYTEALVCYQEGLQVLVDVLKEQTGEKRAYLRTKVEDYMKRAEQIKALIEKLKKEGNFHEQIHVENDSIGHSYNSIFNRFLDHDVDCIKIEDPYIRTYHQCQNLVRFCELLVKKCTQLRSIELTTINSGDEQTKWLNEVQNTLVHHRVKLTIIYSPTLHDRQIMLSTGWIIKIGRGLDYFKAPQSKFSLGTFDLDLRPCHETTVDIFHSNTVTNK</sequence>
<dbReference type="Pfam" id="PF04212">
    <property type="entry name" value="MIT"/>
    <property type="match status" value="1"/>
</dbReference>
<dbReference type="Gene3D" id="1.20.58.80">
    <property type="entry name" value="Phosphotransferase system, lactose/cellobiose-type IIA subunit"/>
    <property type="match status" value="1"/>
</dbReference>
<accession>A0AAN7VRW5</accession>
<dbReference type="Pfam" id="PF16565">
    <property type="entry name" value="MIT_C"/>
    <property type="match status" value="1"/>
</dbReference>
<dbReference type="InterPro" id="IPR007330">
    <property type="entry name" value="MIT_dom"/>
</dbReference>
<name>A0AAN7VRW5_9COLE</name>
<proteinExistence type="predicted"/>
<dbReference type="SUPFAM" id="SSF116846">
    <property type="entry name" value="MIT domain"/>
    <property type="match status" value="1"/>
</dbReference>
<organism evidence="2 3">
    <name type="scientific">Pyrocoelia pectoralis</name>
    <dbReference type="NCBI Taxonomy" id="417401"/>
    <lineage>
        <taxon>Eukaryota</taxon>
        <taxon>Metazoa</taxon>
        <taxon>Ecdysozoa</taxon>
        <taxon>Arthropoda</taxon>
        <taxon>Hexapoda</taxon>
        <taxon>Insecta</taxon>
        <taxon>Pterygota</taxon>
        <taxon>Neoptera</taxon>
        <taxon>Endopterygota</taxon>
        <taxon>Coleoptera</taxon>
        <taxon>Polyphaga</taxon>
        <taxon>Elateriformia</taxon>
        <taxon>Elateroidea</taxon>
        <taxon>Lampyridae</taxon>
        <taxon>Lampyrinae</taxon>
        <taxon>Pyrocoelia</taxon>
    </lineage>
</organism>
<reference evidence="2 3" key="1">
    <citation type="journal article" date="2024" name="Insects">
        <title>An Improved Chromosome-Level Genome Assembly of the Firefly Pyrocoelia pectoralis.</title>
        <authorList>
            <person name="Fu X."/>
            <person name="Meyer-Rochow V.B."/>
            <person name="Ballantyne L."/>
            <person name="Zhu X."/>
        </authorList>
    </citation>
    <scope>NUCLEOTIDE SEQUENCE [LARGE SCALE GENOMIC DNA]</scope>
    <source>
        <strain evidence="2">XCY_ONT2</strain>
    </source>
</reference>
<gene>
    <name evidence="2" type="ORF">RI129_000583</name>
</gene>
<dbReference type="InterPro" id="IPR036181">
    <property type="entry name" value="MIT_dom_sf"/>
</dbReference>
<keyword evidence="3" id="KW-1185">Reference proteome</keyword>
<dbReference type="InterPro" id="IPR032341">
    <property type="entry name" value="MITD1_C"/>
</dbReference>
<evidence type="ECO:0000313" key="3">
    <source>
        <dbReference type="Proteomes" id="UP001329430"/>
    </source>
</evidence>
<dbReference type="EMBL" id="JAVRBK010000001">
    <property type="protein sequence ID" value="KAK5649554.1"/>
    <property type="molecule type" value="Genomic_DNA"/>
</dbReference>
<dbReference type="PANTHER" id="PTHR21222">
    <property type="entry name" value="MIT DOMAIN-CONTAINING PROTEIN 1"/>
    <property type="match status" value="1"/>
</dbReference>
<feature type="domain" description="MIT" evidence="1">
    <location>
        <begin position="1"/>
        <end position="75"/>
    </location>
</feature>
<evidence type="ECO:0000259" key="1">
    <source>
        <dbReference type="SMART" id="SM00745"/>
    </source>
</evidence>
<comment type="caution">
    <text evidence="2">The sequence shown here is derived from an EMBL/GenBank/DDBJ whole genome shotgun (WGS) entry which is preliminary data.</text>
</comment>
<dbReference type="InterPro" id="IPR038113">
    <property type="entry name" value="MITD1_C_sf"/>
</dbReference>
<dbReference type="Proteomes" id="UP001329430">
    <property type="component" value="Chromosome 1"/>
</dbReference>
<evidence type="ECO:0000313" key="2">
    <source>
        <dbReference type="EMBL" id="KAK5649554.1"/>
    </source>
</evidence>
<protein>
    <recommendedName>
        <fullName evidence="1">MIT domain-containing protein</fullName>
    </recommendedName>
</protein>
<dbReference type="SMART" id="SM00745">
    <property type="entry name" value="MIT"/>
    <property type="match status" value="1"/>
</dbReference>
<dbReference type="PANTHER" id="PTHR21222:SF1">
    <property type="entry name" value="MIT DOMAIN-CONTAINING PROTEIN 1"/>
    <property type="match status" value="1"/>
</dbReference>
<dbReference type="AlphaFoldDB" id="A0AAN7VRW5"/>